<evidence type="ECO:0000313" key="13">
    <source>
        <dbReference type="Proteomes" id="UP000249590"/>
    </source>
</evidence>
<dbReference type="Pfam" id="PF02558">
    <property type="entry name" value="ApbA"/>
    <property type="match status" value="1"/>
</dbReference>
<evidence type="ECO:0000313" key="12">
    <source>
        <dbReference type="EMBL" id="RAI02428.1"/>
    </source>
</evidence>
<dbReference type="GO" id="GO:0008677">
    <property type="term" value="F:2-dehydropantoate 2-reductase activity"/>
    <property type="evidence" value="ECO:0007669"/>
    <property type="project" value="UniProtKB-EC"/>
</dbReference>
<dbReference type="EMBL" id="QHHQ01000002">
    <property type="protein sequence ID" value="RAI02428.1"/>
    <property type="molecule type" value="Genomic_DNA"/>
</dbReference>
<proteinExistence type="inferred from homology"/>
<dbReference type="PANTHER" id="PTHR43765:SF2">
    <property type="entry name" value="2-DEHYDROPANTOATE 2-REDUCTASE"/>
    <property type="match status" value="1"/>
</dbReference>
<dbReference type="RefSeq" id="WP_111346034.1">
    <property type="nucleotide sequence ID" value="NZ_JAIWKD010000002.1"/>
</dbReference>
<evidence type="ECO:0000256" key="6">
    <source>
        <dbReference type="ARBA" id="ARBA00022857"/>
    </source>
</evidence>
<evidence type="ECO:0000259" key="11">
    <source>
        <dbReference type="Pfam" id="PF08546"/>
    </source>
</evidence>
<comment type="catalytic activity">
    <reaction evidence="9">
        <text>(R)-pantoate + NADP(+) = 2-dehydropantoate + NADPH + H(+)</text>
        <dbReference type="Rhea" id="RHEA:16233"/>
        <dbReference type="ChEBI" id="CHEBI:11561"/>
        <dbReference type="ChEBI" id="CHEBI:15378"/>
        <dbReference type="ChEBI" id="CHEBI:15980"/>
        <dbReference type="ChEBI" id="CHEBI:57783"/>
        <dbReference type="ChEBI" id="CHEBI:58349"/>
        <dbReference type="EC" id="1.1.1.169"/>
    </reaction>
</comment>
<evidence type="ECO:0000256" key="7">
    <source>
        <dbReference type="ARBA" id="ARBA00023002"/>
    </source>
</evidence>
<evidence type="ECO:0000259" key="10">
    <source>
        <dbReference type="Pfam" id="PF02558"/>
    </source>
</evidence>
<keyword evidence="7" id="KW-0560">Oxidoreductase</keyword>
<dbReference type="Gene3D" id="3.40.50.720">
    <property type="entry name" value="NAD(P)-binding Rossmann-like Domain"/>
    <property type="match status" value="1"/>
</dbReference>
<name>A0A8B2NVT0_9HYPH</name>
<dbReference type="InterPro" id="IPR036291">
    <property type="entry name" value="NAD(P)-bd_dom_sf"/>
</dbReference>
<keyword evidence="6" id="KW-0521">NADP</keyword>
<dbReference type="GO" id="GO:0005737">
    <property type="term" value="C:cytoplasm"/>
    <property type="evidence" value="ECO:0007669"/>
    <property type="project" value="TreeGrafter"/>
</dbReference>
<keyword evidence="13" id="KW-1185">Reference proteome</keyword>
<dbReference type="Proteomes" id="UP000249590">
    <property type="component" value="Unassembled WGS sequence"/>
</dbReference>
<accession>A0A8B2NVT0</accession>
<dbReference type="InterPro" id="IPR050838">
    <property type="entry name" value="Ketopantoate_reductase"/>
</dbReference>
<dbReference type="InterPro" id="IPR013328">
    <property type="entry name" value="6PGD_dom2"/>
</dbReference>
<evidence type="ECO:0000256" key="4">
    <source>
        <dbReference type="ARBA" id="ARBA00019465"/>
    </source>
</evidence>
<dbReference type="AlphaFoldDB" id="A0A8B2NVT0"/>
<dbReference type="SUPFAM" id="SSF51735">
    <property type="entry name" value="NAD(P)-binding Rossmann-fold domains"/>
    <property type="match status" value="1"/>
</dbReference>
<dbReference type="OrthoDB" id="9796561at2"/>
<dbReference type="UniPathway" id="UPA00028">
    <property type="reaction ID" value="UER00004"/>
</dbReference>
<dbReference type="SUPFAM" id="SSF48179">
    <property type="entry name" value="6-phosphogluconate dehydrogenase C-terminal domain-like"/>
    <property type="match status" value="1"/>
</dbReference>
<sequence>MRIIVYGVGAIGGAVAAALTLAGRDVVGIARGKRLAALKENGLNFRTPEWEKRVHFPCVADPTEIEFGPDDAILLTMKTQDTIAALDRLRAAGVTAQPIFCLQNGVTNERLVLRRFPEVHGVTVRMPAFIADPDDACAFSGPKHGIFDVGRYPKGSNRHDEALAEALNAANIATDVNDDVMPSKYGKLFVNLNNILEATLGRGVKCERLYSHVCAEAEAVLKAAGIAWQDVGEDDERRKKFMKFSPIEGVTYDGGSTTQSLMRGAGSVETDFMNGEIVLMARLNGMEAPANAFLVDLAARLAREGLKPGAITVEDLEAQMAAAGALVDA</sequence>
<dbReference type="Pfam" id="PF08546">
    <property type="entry name" value="ApbA_C"/>
    <property type="match status" value="1"/>
</dbReference>
<evidence type="ECO:0000256" key="9">
    <source>
        <dbReference type="ARBA" id="ARBA00048793"/>
    </source>
</evidence>
<feature type="domain" description="Ketopantoate reductase C-terminal" evidence="11">
    <location>
        <begin position="189"/>
        <end position="299"/>
    </location>
</feature>
<dbReference type="InterPro" id="IPR013332">
    <property type="entry name" value="KPR_N"/>
</dbReference>
<dbReference type="GO" id="GO:0015940">
    <property type="term" value="P:pantothenate biosynthetic process"/>
    <property type="evidence" value="ECO:0007669"/>
    <property type="project" value="UniProtKB-UniPathway"/>
</dbReference>
<protein>
    <recommendedName>
        <fullName evidence="4">2-dehydropantoate 2-reductase</fullName>
        <ecNumber evidence="3">1.1.1.169</ecNumber>
    </recommendedName>
    <alternativeName>
        <fullName evidence="8">Ketopantoate reductase</fullName>
    </alternativeName>
</protein>
<dbReference type="GO" id="GO:0050661">
    <property type="term" value="F:NADP binding"/>
    <property type="evidence" value="ECO:0007669"/>
    <property type="project" value="TreeGrafter"/>
</dbReference>
<dbReference type="EC" id="1.1.1.169" evidence="3"/>
<comment type="pathway">
    <text evidence="1">Cofactor biosynthesis; (R)-pantothenate biosynthesis; (R)-pantoate from 3-methyl-2-oxobutanoate: step 2/2.</text>
</comment>
<comment type="caution">
    <text evidence="12">The sequence shown here is derived from an EMBL/GenBank/DDBJ whole genome shotgun (WGS) entry which is preliminary data.</text>
</comment>
<gene>
    <name evidence="12" type="ORF">DLJ53_13820</name>
</gene>
<evidence type="ECO:0000256" key="5">
    <source>
        <dbReference type="ARBA" id="ARBA00022655"/>
    </source>
</evidence>
<evidence type="ECO:0000256" key="2">
    <source>
        <dbReference type="ARBA" id="ARBA00007870"/>
    </source>
</evidence>
<organism evidence="12 13">
    <name type="scientific">Acuticoccus sediminis</name>
    <dbReference type="NCBI Taxonomy" id="2184697"/>
    <lineage>
        <taxon>Bacteria</taxon>
        <taxon>Pseudomonadati</taxon>
        <taxon>Pseudomonadota</taxon>
        <taxon>Alphaproteobacteria</taxon>
        <taxon>Hyphomicrobiales</taxon>
        <taxon>Amorphaceae</taxon>
        <taxon>Acuticoccus</taxon>
    </lineage>
</organism>
<keyword evidence="5" id="KW-0566">Pantothenate biosynthesis</keyword>
<dbReference type="InterPro" id="IPR013752">
    <property type="entry name" value="KPA_reductase"/>
</dbReference>
<dbReference type="PANTHER" id="PTHR43765">
    <property type="entry name" value="2-DEHYDROPANTOATE 2-REDUCTASE-RELATED"/>
    <property type="match status" value="1"/>
</dbReference>
<dbReference type="Gene3D" id="1.10.1040.10">
    <property type="entry name" value="N-(1-d-carboxylethyl)-l-norvaline Dehydrogenase, domain 2"/>
    <property type="match status" value="1"/>
</dbReference>
<feature type="domain" description="Ketopantoate reductase N-terminal" evidence="10">
    <location>
        <begin position="3"/>
        <end position="124"/>
    </location>
</feature>
<comment type="similarity">
    <text evidence="2">Belongs to the ketopantoate reductase family.</text>
</comment>
<evidence type="ECO:0000256" key="1">
    <source>
        <dbReference type="ARBA" id="ARBA00004994"/>
    </source>
</evidence>
<evidence type="ECO:0000256" key="3">
    <source>
        <dbReference type="ARBA" id="ARBA00013014"/>
    </source>
</evidence>
<reference evidence="12 13" key="1">
    <citation type="submission" date="2018-05" db="EMBL/GenBank/DDBJ databases">
        <title>Acuticoccus sediminis sp. nov., isolated from deep-sea sediment of Indian Ocean.</title>
        <authorList>
            <person name="Liu X."/>
            <person name="Lai Q."/>
            <person name="Du Y."/>
            <person name="Sun F."/>
            <person name="Zhang X."/>
            <person name="Wang S."/>
            <person name="Shao Z."/>
        </authorList>
    </citation>
    <scope>NUCLEOTIDE SEQUENCE [LARGE SCALE GENOMIC DNA]</scope>
    <source>
        <strain evidence="12 13">PTG4-2</strain>
    </source>
</reference>
<evidence type="ECO:0000256" key="8">
    <source>
        <dbReference type="ARBA" id="ARBA00032024"/>
    </source>
</evidence>
<dbReference type="InterPro" id="IPR008927">
    <property type="entry name" value="6-PGluconate_DH-like_C_sf"/>
</dbReference>